<protein>
    <submittedName>
        <fullName evidence="1">Uncharacterized protein</fullName>
    </submittedName>
</protein>
<dbReference type="AlphaFoldDB" id="A0A2T4U4G1"/>
<name>A0A2T4U4G1_9BACI</name>
<proteinExistence type="predicted"/>
<dbReference type="OrthoDB" id="2964499at2"/>
<comment type="caution">
    <text evidence="1">The sequence shown here is derived from an EMBL/GenBank/DDBJ whole genome shotgun (WGS) entry which is preliminary data.</text>
</comment>
<keyword evidence="2" id="KW-1185">Reference proteome</keyword>
<dbReference type="Proteomes" id="UP000240509">
    <property type="component" value="Unassembled WGS sequence"/>
</dbReference>
<dbReference type="EMBL" id="PZJJ01000021">
    <property type="protein sequence ID" value="PTL38245.1"/>
    <property type="molecule type" value="Genomic_DNA"/>
</dbReference>
<dbReference type="RefSeq" id="WP_107585474.1">
    <property type="nucleotide sequence ID" value="NZ_PZJJ01000021.1"/>
</dbReference>
<sequence length="195" mass="22554">MTGCTSSAEQEIKELGSGYGLDVQTVDGTKTEDERLTVLNLRSAERLFQYIRQSLEEDYYNDTYSIEKHEILDEPVEDVKTSGSHRASNAVYTEQGEMFAEFSRNIRLDYEAETENTDPRPQELHLKNMEAAATGMPGFEWSEHSTACGFIEDTGEIIVFTDGKWKIHFMYEEEEVYFEVEDDWYVAFTPEQMMN</sequence>
<organism evidence="1 2">
    <name type="scientific">Alkalicoccus saliphilus</name>
    <dbReference type="NCBI Taxonomy" id="200989"/>
    <lineage>
        <taxon>Bacteria</taxon>
        <taxon>Bacillati</taxon>
        <taxon>Bacillota</taxon>
        <taxon>Bacilli</taxon>
        <taxon>Bacillales</taxon>
        <taxon>Bacillaceae</taxon>
        <taxon>Alkalicoccus</taxon>
    </lineage>
</organism>
<reference evidence="1 2" key="1">
    <citation type="submission" date="2018-03" db="EMBL/GenBank/DDBJ databases">
        <title>Alkalicoccus saliphilus sp. nov., isolated from a mineral pool.</title>
        <authorList>
            <person name="Zhao B."/>
        </authorList>
    </citation>
    <scope>NUCLEOTIDE SEQUENCE [LARGE SCALE GENOMIC DNA]</scope>
    <source>
        <strain evidence="1 2">6AG</strain>
    </source>
</reference>
<evidence type="ECO:0000313" key="1">
    <source>
        <dbReference type="EMBL" id="PTL38245.1"/>
    </source>
</evidence>
<accession>A0A2T4U4G1</accession>
<evidence type="ECO:0000313" key="2">
    <source>
        <dbReference type="Proteomes" id="UP000240509"/>
    </source>
</evidence>
<gene>
    <name evidence="1" type="ORF">C6Y45_12015</name>
</gene>